<dbReference type="STRING" id="135651.G0NHU7"/>
<name>G0NHU7_CAEBE</name>
<evidence type="ECO:0000313" key="4">
    <source>
        <dbReference type="Proteomes" id="UP000008068"/>
    </source>
</evidence>
<evidence type="ECO:0000259" key="2">
    <source>
        <dbReference type="Pfam" id="PF25100"/>
    </source>
</evidence>
<dbReference type="InParanoid" id="G0NHU7"/>
<organism evidence="4">
    <name type="scientific">Caenorhabditis brenneri</name>
    <name type="common">Nematode worm</name>
    <dbReference type="NCBI Taxonomy" id="135651"/>
    <lineage>
        <taxon>Eukaryota</taxon>
        <taxon>Metazoa</taxon>
        <taxon>Ecdysozoa</taxon>
        <taxon>Nematoda</taxon>
        <taxon>Chromadorea</taxon>
        <taxon>Rhabditida</taxon>
        <taxon>Rhabditina</taxon>
        <taxon>Rhabditomorpha</taxon>
        <taxon>Rhabditoidea</taxon>
        <taxon>Rhabditidae</taxon>
        <taxon>Peloderinae</taxon>
        <taxon>Caenorhabditis</taxon>
    </lineage>
</organism>
<dbReference type="GO" id="GO:0045087">
    <property type="term" value="P:innate immune response"/>
    <property type="evidence" value="ECO:0007669"/>
    <property type="project" value="TreeGrafter"/>
</dbReference>
<feature type="region of interest" description="Disordered" evidence="1">
    <location>
        <begin position="530"/>
        <end position="554"/>
    </location>
</feature>
<dbReference type="HOGENOM" id="CLU_007994_2_0_1"/>
<dbReference type="Pfam" id="PF25100">
    <property type="entry name" value="DUF7809"/>
    <property type="match status" value="1"/>
</dbReference>
<proteinExistence type="predicted"/>
<dbReference type="OMA" id="FENDEAC"/>
<evidence type="ECO:0000313" key="3">
    <source>
        <dbReference type="EMBL" id="EGT31521.1"/>
    </source>
</evidence>
<dbReference type="OrthoDB" id="5795035at2759"/>
<dbReference type="InterPro" id="IPR056711">
    <property type="entry name" value="DUF7809"/>
</dbReference>
<keyword evidence="4" id="KW-1185">Reference proteome</keyword>
<gene>
    <name evidence="3" type="ORF">CAEBREN_07448</name>
</gene>
<dbReference type="eggNOG" id="ENOG502RT6Q">
    <property type="taxonomic scope" value="Eukaryota"/>
</dbReference>
<dbReference type="GO" id="GO:0045121">
    <property type="term" value="C:membrane raft"/>
    <property type="evidence" value="ECO:0007669"/>
    <property type="project" value="TreeGrafter"/>
</dbReference>
<reference evidence="4" key="1">
    <citation type="submission" date="2011-07" db="EMBL/GenBank/DDBJ databases">
        <authorList>
            <consortium name="Caenorhabditis brenneri Sequencing and Analysis Consortium"/>
            <person name="Wilson R.K."/>
        </authorList>
    </citation>
    <scope>NUCLEOTIDE SEQUENCE [LARGE SCALE GENOMIC DNA]</scope>
    <source>
        <strain evidence="4">PB2801</strain>
    </source>
</reference>
<dbReference type="Proteomes" id="UP000008068">
    <property type="component" value="Unassembled WGS sequence"/>
</dbReference>
<dbReference type="PANTHER" id="PTHR21447">
    <property type="entry name" value="RING-TYPE DOMAIN-CONTAINING PROTEIN-RELATED"/>
    <property type="match status" value="1"/>
</dbReference>
<feature type="domain" description="DUF7809" evidence="2">
    <location>
        <begin position="94"/>
        <end position="247"/>
    </location>
</feature>
<dbReference type="AlphaFoldDB" id="G0NHU7"/>
<sequence>MPIPTFFHASASIHAAFRHMLPVEHWELISLVETGVNIDASKTSICMYGSQEELAEDVMQFRKFPGSHQFFQGGQAEPYTIAPLMFESLKRKTYLYKHDIYPCLFHSIFGKNFHQDVMPIIAFYLRTIENRMDGVFELIEYPEEELKKFKKFIRAELRNFEKEEKPFAIQLKKGTMKEVFDKIAALLPKNNHDPDYSSVAVEIKEFIKIQQCKKHSKFYETMLNKAALIIQHTSKFFEEHSYFYTPRARYEVPDHEGPAAVRLFKDGEHRFVLAREVLMELQRIQVNVGSLERKIMDLPKLATIQFADLFKMLGANMQKIEFVVYPIKRNMHKTSYIPFSDGEYFIPSADVIIEILHDVIGVKKLFQDISDDRAMLLITLIYEQVHFIEDKLSNCRLVNLETAEKMKSNFNKKLREKIPEVLDKKKQEVYRVDQNGFTCKDLLSEMNRLGYLKTFPILENSVESVYQSMEMTKTNDVFRTCDMHEALERCLRIVFLVGPTEFVTFFHAHGACNRFSLICPICASEIEKKRKKTAEEEKKEEGGSKEEPKRDDAHAKFLTRKLAELKARYPGDQ</sequence>
<accession>G0NHU7</accession>
<protein>
    <recommendedName>
        <fullName evidence="2">DUF7809 domain-containing protein</fullName>
    </recommendedName>
</protein>
<evidence type="ECO:0000256" key="1">
    <source>
        <dbReference type="SAM" id="MobiDB-lite"/>
    </source>
</evidence>
<dbReference type="EMBL" id="GL379886">
    <property type="protein sequence ID" value="EGT31521.1"/>
    <property type="molecule type" value="Genomic_DNA"/>
</dbReference>